<reference evidence="14 15" key="1">
    <citation type="submission" date="2020-08" db="EMBL/GenBank/DDBJ databases">
        <authorList>
            <person name="Newling K."/>
            <person name="Davey J."/>
            <person name="Forrester S."/>
        </authorList>
    </citation>
    <scope>NUCLEOTIDE SEQUENCE [LARGE SCALE GENOMIC DNA]</scope>
    <source>
        <strain evidence="15">Crithidia deanei Carvalho (ATCC PRA-265)</strain>
    </source>
</reference>
<dbReference type="VEuPathDB" id="TriTrypDB:ADEAN_000821900"/>
<feature type="region of interest" description="Disordered" evidence="10">
    <location>
        <begin position="627"/>
        <end position="655"/>
    </location>
</feature>
<evidence type="ECO:0000256" key="2">
    <source>
        <dbReference type="ARBA" id="ARBA00022448"/>
    </source>
</evidence>
<feature type="transmembrane region" description="Helical" evidence="11">
    <location>
        <begin position="91"/>
        <end position="111"/>
    </location>
</feature>
<dbReference type="InterPro" id="IPR018422">
    <property type="entry name" value="Cation/H_exchanger_CPA1"/>
</dbReference>
<keyword evidence="7" id="KW-0406">Ion transport</keyword>
<proteinExistence type="predicted"/>
<feature type="transmembrane region" description="Helical" evidence="11">
    <location>
        <begin position="363"/>
        <end position="387"/>
    </location>
</feature>
<keyword evidence="3" id="KW-1003">Cell membrane</keyword>
<keyword evidence="15" id="KW-1185">Reference proteome</keyword>
<feature type="transmembrane region" description="Helical" evidence="11">
    <location>
        <begin position="118"/>
        <end position="138"/>
    </location>
</feature>
<name>A0A7G2CNM0_9TRYP</name>
<dbReference type="InterPro" id="IPR006153">
    <property type="entry name" value="Cation/H_exchanger_TM"/>
</dbReference>
<evidence type="ECO:0000313" key="14">
    <source>
        <dbReference type="EMBL" id="CAD2220697.1"/>
    </source>
</evidence>
<evidence type="ECO:0000313" key="15">
    <source>
        <dbReference type="Proteomes" id="UP000515908"/>
    </source>
</evidence>
<keyword evidence="5 11" id="KW-1133">Transmembrane helix</keyword>
<evidence type="ECO:0000256" key="4">
    <source>
        <dbReference type="ARBA" id="ARBA00022692"/>
    </source>
</evidence>
<dbReference type="GO" id="GO:0005886">
    <property type="term" value="C:plasma membrane"/>
    <property type="evidence" value="ECO:0007669"/>
    <property type="project" value="UniProtKB-SubCell"/>
</dbReference>
<keyword evidence="4 11" id="KW-0812">Transmembrane</keyword>
<dbReference type="PANTHER" id="PTHR10110">
    <property type="entry name" value="SODIUM/HYDROGEN EXCHANGER"/>
    <property type="match status" value="1"/>
</dbReference>
<dbReference type="Pfam" id="PF00999">
    <property type="entry name" value="Na_H_Exchanger"/>
    <property type="match status" value="1"/>
</dbReference>
<dbReference type="EMBL" id="LR877162">
    <property type="protein sequence ID" value="CAD2220697.1"/>
    <property type="molecule type" value="Genomic_DNA"/>
</dbReference>
<evidence type="ECO:0000256" key="3">
    <source>
        <dbReference type="ARBA" id="ARBA00022475"/>
    </source>
</evidence>
<feature type="domain" description="Cation/H+ exchanger transmembrane" evidence="13">
    <location>
        <begin position="102"/>
        <end position="491"/>
    </location>
</feature>
<feature type="transmembrane region" description="Helical" evidence="11">
    <location>
        <begin position="153"/>
        <end position="170"/>
    </location>
</feature>
<feature type="chain" id="PRO_5028843247" evidence="12">
    <location>
        <begin position="23"/>
        <end position="1406"/>
    </location>
</feature>
<keyword evidence="8 11" id="KW-0472">Membrane</keyword>
<feature type="transmembrane region" description="Helical" evidence="11">
    <location>
        <begin position="182"/>
        <end position="201"/>
    </location>
</feature>
<evidence type="ECO:0000256" key="1">
    <source>
        <dbReference type="ARBA" id="ARBA00004651"/>
    </source>
</evidence>
<feature type="transmembrane region" description="Helical" evidence="11">
    <location>
        <begin position="465"/>
        <end position="484"/>
    </location>
</feature>
<feature type="transmembrane region" description="Helical" evidence="11">
    <location>
        <begin position="275"/>
        <end position="299"/>
    </location>
</feature>
<evidence type="ECO:0000256" key="6">
    <source>
        <dbReference type="ARBA" id="ARBA00023053"/>
    </source>
</evidence>
<dbReference type="PANTHER" id="PTHR10110:SF86">
    <property type="entry name" value="SODIUM_HYDROGEN EXCHANGER 7"/>
    <property type="match status" value="1"/>
</dbReference>
<keyword evidence="12" id="KW-0732">Signal</keyword>
<gene>
    <name evidence="14" type="ORF">ADEAN_000821900</name>
</gene>
<evidence type="ECO:0000256" key="11">
    <source>
        <dbReference type="SAM" id="Phobius"/>
    </source>
</evidence>
<dbReference type="GO" id="GO:0051453">
    <property type="term" value="P:regulation of intracellular pH"/>
    <property type="evidence" value="ECO:0007669"/>
    <property type="project" value="TreeGrafter"/>
</dbReference>
<dbReference type="GO" id="GO:0015386">
    <property type="term" value="F:potassium:proton antiporter activity"/>
    <property type="evidence" value="ECO:0007669"/>
    <property type="project" value="TreeGrafter"/>
</dbReference>
<accession>A0A7G2CNM0</accession>
<sequence length="1406" mass="158318">MRYPVLLPYLVALLVLLLAATAEREVVAEDGLLHTNHNHHHNGTILPAIVQKSVLQNVNITKVSEEEAMASAADSHTEEEEEKEEERLEEISMGILFLSMLIFLGGTVFMSLKNKIPLPYTVVLFLYGIVVGAIAKWVYPEVSGALGSIPPELLFYIFLPVLIFEGSYAMNIHALRRVFAQTVLLASVGIVINTALLSIVVKLMFGWSWYTACLLGSLLSATDPVAVVSLLKGLQVDKCITAMVDGEAVMNDGTAIIIFSLLLPAAKAGTMTEPFWLIILKCLQLSFLPIILGPLFGFIQSFWLRKTVDSLTRACITVSVTYVSYYIANTMIGASGVLTLFFEGVFLSYYYPSQFPGCEGNLIYSTWEFLVHLGNTVLFSLVGVILVEDVFPTLEFVDIFYIIVLYLSMILARLAMLEVLLPVLNRVSSVKVDQKAVLLLVHAGLRGGVAATLALAVFQEGLEEGVAVLKLTCGVVFCTLVINAPTSGMMVKYLGFNAKEKFKCIRMSYGLSVLKHGRDAALDRLKRDTKYRNTEWLQVENYVSAHLENPYKDSRVIEEEDDKALNRILMSAFKTAMWRQRDEHILSETIIIEMGRVISRAITKGELFRLRDIQFYHKVLDGPPMLFGKKKTKERRPTAADVEVPVTPPSGRLPEVRSEASATHAEEENAFPAGVEVHRFVPPPYTEPESSIVLSMEEQGQVTMDEERDAMLSAMMERLLPTWITLAERFIFGKGYFKRAHQRAQENAFMTLLAISKSLASMQKIKYRHASSREEADRIDRWVRVQLYDVNAAIRFFYKNFHQATHNVASQRAVLSLANSLHSTVEELHMDHGFDRSVTESLEHMIHALREEMPSQWALSEAVDGAASTELVTRAVAATSLGRGMHRLEIQAITAMGIVRHLTEDDVITLPNSAFLIVIFGTIKALHGSWTTIADHESAHNFGDTVGLDSFLIQRPGHQRQWRVLSTDATLLIVGFNSIRPFLMERSLRGVRALWRGVATEVLLPFLNEMISPVEAGDNKRELLKEMISQGKPLIGEKACNACKYGLPNYFVFYLRGSDKHGLFRSNSLPQLLSSFYSSQLRWSDSQTVLYVIPVSITSSVYLPWPKARLQQQQEAPSAMLSLSPSVASVDSLPTTVDSNADSSFTRFDRFISRSHIEEEEQVPAEQIVEVLGHLLLGRLPNGGDTTDEEDSMDEEDMDYMTSPLLRDGDDNRFCCYSDTLVSILQDISLFITPVPYVNTLFMEYAYYLERVCVAAYRYVKFPFEPNNVIHARRTSQSAIEFLLSFSVELSLLKRAVRYLSREHADVYTHGTAREEEEDINDAAFQTRIVALSRRSAFTHSFHLKHMITDMNVFANRRFHSIKLILESAVRHREELKDVFTVEQLNTLVSQLEKEYNANRQEKKRE</sequence>
<dbReference type="GO" id="GO:0015385">
    <property type="term" value="F:sodium:proton antiporter activity"/>
    <property type="evidence" value="ECO:0007669"/>
    <property type="project" value="InterPro"/>
</dbReference>
<feature type="signal peptide" evidence="12">
    <location>
        <begin position="1"/>
        <end position="22"/>
    </location>
</feature>
<keyword evidence="9" id="KW-0739">Sodium transport</keyword>
<dbReference type="GO" id="GO:0098719">
    <property type="term" value="P:sodium ion import across plasma membrane"/>
    <property type="evidence" value="ECO:0007669"/>
    <property type="project" value="TreeGrafter"/>
</dbReference>
<feature type="transmembrane region" description="Helical" evidence="11">
    <location>
        <begin position="436"/>
        <end position="459"/>
    </location>
</feature>
<evidence type="ECO:0000259" key="13">
    <source>
        <dbReference type="Pfam" id="PF00999"/>
    </source>
</evidence>
<dbReference type="Gene3D" id="6.10.140.1330">
    <property type="match status" value="1"/>
</dbReference>
<dbReference type="Proteomes" id="UP000515908">
    <property type="component" value="Chromosome 18"/>
</dbReference>
<protein>
    <submittedName>
        <fullName evidence="14">Sodium/hydrogen exchanger family, putative</fullName>
    </submittedName>
</protein>
<evidence type="ECO:0000256" key="5">
    <source>
        <dbReference type="ARBA" id="ARBA00022989"/>
    </source>
</evidence>
<keyword evidence="6" id="KW-0915">Sodium</keyword>
<comment type="subcellular location">
    <subcellularLocation>
        <location evidence="1">Cell membrane</location>
        <topology evidence="1">Multi-pass membrane protein</topology>
    </subcellularLocation>
</comment>
<evidence type="ECO:0000256" key="9">
    <source>
        <dbReference type="ARBA" id="ARBA00023201"/>
    </source>
</evidence>
<evidence type="ECO:0000256" key="7">
    <source>
        <dbReference type="ARBA" id="ARBA00023065"/>
    </source>
</evidence>
<feature type="transmembrane region" description="Helical" evidence="11">
    <location>
        <begin position="399"/>
        <end position="424"/>
    </location>
</feature>
<evidence type="ECO:0000256" key="10">
    <source>
        <dbReference type="SAM" id="MobiDB-lite"/>
    </source>
</evidence>
<keyword evidence="2" id="KW-0813">Transport</keyword>
<evidence type="ECO:0000256" key="8">
    <source>
        <dbReference type="ARBA" id="ARBA00023136"/>
    </source>
</evidence>
<evidence type="ECO:0000256" key="12">
    <source>
        <dbReference type="SAM" id="SignalP"/>
    </source>
</evidence>
<organism evidence="14 15">
    <name type="scientific">Angomonas deanei</name>
    <dbReference type="NCBI Taxonomy" id="59799"/>
    <lineage>
        <taxon>Eukaryota</taxon>
        <taxon>Discoba</taxon>
        <taxon>Euglenozoa</taxon>
        <taxon>Kinetoplastea</taxon>
        <taxon>Metakinetoplastina</taxon>
        <taxon>Trypanosomatida</taxon>
        <taxon>Trypanosomatidae</taxon>
        <taxon>Strigomonadinae</taxon>
        <taxon>Angomonas</taxon>
    </lineage>
</organism>